<dbReference type="EMBL" id="CYUD01000001">
    <property type="protein sequence ID" value="CUJ83326.1"/>
    <property type="molecule type" value="Genomic_DNA"/>
</dbReference>
<proteinExistence type="predicted"/>
<sequence length="121" mass="13868">MNHKRPTNVKQLVKCAIGILLLAFTGTSAVAEKKHFYIFLGEETVLNDIENCVYEIMKQGVEVDESESRVLYEFAQGIILIYALKYVSYRTTGKIPESYSEDEAEILQSGEIDEFFEHCFE</sequence>
<evidence type="ECO:0000313" key="1">
    <source>
        <dbReference type="EMBL" id="CUJ83326.1"/>
    </source>
</evidence>
<evidence type="ECO:0000313" key="2">
    <source>
        <dbReference type="Proteomes" id="UP000051260"/>
    </source>
</evidence>
<accession>A0A0P1I0R3</accession>
<dbReference type="AlphaFoldDB" id="A0A0P1I0R3"/>
<name>A0A0P1I0R3_9RHOB</name>
<reference evidence="2" key="1">
    <citation type="submission" date="2015-09" db="EMBL/GenBank/DDBJ databases">
        <authorList>
            <person name="Rodrigo-Torres L."/>
            <person name="Arahal D.R."/>
        </authorList>
    </citation>
    <scope>NUCLEOTIDE SEQUENCE [LARGE SCALE GENOMIC DNA]</scope>
    <source>
        <strain evidence="2">CECT 5091</strain>
    </source>
</reference>
<keyword evidence="2" id="KW-1185">Reference proteome</keyword>
<gene>
    <name evidence="1" type="ORF">RUE5091_00094</name>
</gene>
<organism evidence="1 2">
    <name type="scientific">Ruegeria denitrificans</name>
    <dbReference type="NCBI Taxonomy" id="1715692"/>
    <lineage>
        <taxon>Bacteria</taxon>
        <taxon>Pseudomonadati</taxon>
        <taxon>Pseudomonadota</taxon>
        <taxon>Alphaproteobacteria</taxon>
        <taxon>Rhodobacterales</taxon>
        <taxon>Roseobacteraceae</taxon>
        <taxon>Ruegeria</taxon>
    </lineage>
</organism>
<protein>
    <submittedName>
        <fullName evidence="1">Uncharacterized protein</fullName>
    </submittedName>
</protein>
<dbReference type="Proteomes" id="UP000051260">
    <property type="component" value="Unassembled WGS sequence"/>
</dbReference>